<dbReference type="AlphaFoldDB" id="K0K007"/>
<dbReference type="HOGENOM" id="CLU_663722_0_0_11"/>
<dbReference type="KEGG" id="sesp:BN6_35960"/>
<feature type="compositionally biased region" description="Basic and acidic residues" evidence="1">
    <location>
        <begin position="225"/>
        <end position="253"/>
    </location>
</feature>
<evidence type="ECO:0000313" key="3">
    <source>
        <dbReference type="Proteomes" id="UP000006281"/>
    </source>
</evidence>
<dbReference type="EMBL" id="HE804045">
    <property type="protein sequence ID" value="CCH30892.1"/>
    <property type="molecule type" value="Genomic_DNA"/>
</dbReference>
<feature type="region of interest" description="Disordered" evidence="1">
    <location>
        <begin position="1"/>
        <end position="76"/>
    </location>
</feature>
<proteinExistence type="predicted"/>
<feature type="compositionally biased region" description="Basic residues" evidence="1">
    <location>
        <begin position="263"/>
        <end position="272"/>
    </location>
</feature>
<gene>
    <name evidence="2" type="ordered locus">BN6_35960</name>
</gene>
<protein>
    <submittedName>
        <fullName evidence="2">Uncharacterized protein</fullName>
    </submittedName>
</protein>
<organism evidence="2 3">
    <name type="scientific">Saccharothrix espanaensis (strain ATCC 51144 / DSM 44229 / JCM 9112 / NBRC 15066 / NRRL 15764)</name>
    <dbReference type="NCBI Taxonomy" id="1179773"/>
    <lineage>
        <taxon>Bacteria</taxon>
        <taxon>Bacillati</taxon>
        <taxon>Actinomycetota</taxon>
        <taxon>Actinomycetes</taxon>
        <taxon>Pseudonocardiales</taxon>
        <taxon>Pseudonocardiaceae</taxon>
        <taxon>Saccharothrix</taxon>
    </lineage>
</organism>
<accession>K0K007</accession>
<evidence type="ECO:0000313" key="2">
    <source>
        <dbReference type="EMBL" id="CCH30892.1"/>
    </source>
</evidence>
<feature type="compositionally biased region" description="Basic and acidic residues" evidence="1">
    <location>
        <begin position="12"/>
        <end position="29"/>
    </location>
</feature>
<sequence length="414" mass="43372">MVPVTVEPQGHPGEEVGHRARQVGDRAGDLLRPGDPADVVGRQQAHRRRLDLLPRPGDAVGRRDGGEPLAGPLGEDAARRDEVRRHAGFAQLPGQRPGQVLARGVGGVVVRLLRDRVRGGGAADLDHPAPAAFPHRGHQAADQPDAGDHVGVVDGQPLVGRGAPPVPAQVEVPGVVDQDVDRSGLVGHGVGRGVGVQRADDVVGGAARVADPGRHGGGPVGVAPVHDHSRALGGEQRGDRRAQPRTGAGHERAFAGQVQVHRCSPRRCRRAGRTPPCPRKNGPASPEMSRTRGGQHGALPPPERPGECDAVPGRRTPCAFLGIPFGEPAVTDCGDVVGDRVAQVGLRPGRQRPARRPGRRPRAAGNHLVTAWDLPERGAGAVPGRLTYPQIRTLVGGLARDRLLLNIVGLQRNP</sequence>
<keyword evidence="3" id="KW-1185">Reference proteome</keyword>
<feature type="region of interest" description="Disordered" evidence="1">
    <location>
        <begin position="211"/>
        <end position="311"/>
    </location>
</feature>
<name>K0K007_SACES</name>
<evidence type="ECO:0000256" key="1">
    <source>
        <dbReference type="SAM" id="MobiDB-lite"/>
    </source>
</evidence>
<reference evidence="2 3" key="1">
    <citation type="journal article" date="2012" name="BMC Genomics">
        <title>Complete genome sequence of Saccharothrix espanaensis DSM 44229T and comparison to the other completely sequenced Pseudonocardiaceae.</title>
        <authorList>
            <person name="Strobel T."/>
            <person name="Al-Dilaimi A."/>
            <person name="Blom J."/>
            <person name="Gessner A."/>
            <person name="Kalinowski J."/>
            <person name="Luzhetska M."/>
            <person name="Puhler A."/>
            <person name="Szczepanowski R."/>
            <person name="Bechthold A."/>
            <person name="Ruckert C."/>
        </authorList>
    </citation>
    <scope>NUCLEOTIDE SEQUENCE [LARGE SCALE GENOMIC DNA]</scope>
    <source>
        <strain evidence="3">ATCC 51144 / DSM 44229 / JCM 9112 / NBRC 15066 / NRRL 15764</strain>
    </source>
</reference>
<dbReference type="Proteomes" id="UP000006281">
    <property type="component" value="Chromosome"/>
</dbReference>
<feature type="region of interest" description="Disordered" evidence="1">
    <location>
        <begin position="120"/>
        <end position="145"/>
    </location>
</feature>